<gene>
    <name evidence="2 4" type="ORF">C51E3.10</name>
    <name evidence="2" type="ORF">CELE_C51E3.10</name>
</gene>
<dbReference type="EMBL" id="BX284605">
    <property type="protein sequence ID" value="CBY85344.1"/>
    <property type="molecule type" value="Genomic_DNA"/>
</dbReference>
<dbReference type="GeneID" id="3564871"/>
<evidence type="ECO:0000313" key="2">
    <source>
        <dbReference type="EMBL" id="CBY85344.1"/>
    </source>
</evidence>
<sequence>MALLFVFIGFNLAVTVFGYTLFWNLFPKDRMGAIQRQNGEPI</sequence>
<dbReference type="HOGENOM" id="CLU_3261025_0_0_1"/>
<protein>
    <submittedName>
        <fullName evidence="2">DUF3149 domain-containing protein</fullName>
    </submittedName>
</protein>
<dbReference type="AGR" id="WB:WBGene00008255"/>
<dbReference type="WormBase" id="C51E3.10c">
    <property type="protein sequence ID" value="CE45694"/>
    <property type="gene ID" value="WBGene00008255"/>
</dbReference>
<accession>E7EM35</accession>
<evidence type="ECO:0000256" key="1">
    <source>
        <dbReference type="SAM" id="Phobius"/>
    </source>
</evidence>
<dbReference type="RefSeq" id="NP_001256191.1">
    <property type="nucleotide sequence ID" value="NM_001269262.3"/>
</dbReference>
<keyword evidence="3" id="KW-1185">Reference proteome</keyword>
<proteinExistence type="predicted"/>
<name>E7EM35_CAEEL</name>
<organism evidence="2 3">
    <name type="scientific">Caenorhabditis elegans</name>
    <dbReference type="NCBI Taxonomy" id="6239"/>
    <lineage>
        <taxon>Eukaryota</taxon>
        <taxon>Metazoa</taxon>
        <taxon>Ecdysozoa</taxon>
        <taxon>Nematoda</taxon>
        <taxon>Chromadorea</taxon>
        <taxon>Rhabditida</taxon>
        <taxon>Rhabditina</taxon>
        <taxon>Rhabditomorpha</taxon>
        <taxon>Rhabditoidea</taxon>
        <taxon>Rhabditidae</taxon>
        <taxon>Peloderinae</taxon>
        <taxon>Caenorhabditis</taxon>
    </lineage>
</organism>
<keyword evidence="1" id="KW-0812">Transmembrane</keyword>
<reference evidence="2 3" key="1">
    <citation type="journal article" date="1998" name="Science">
        <title>Genome sequence of the nematode C. elegans: a platform for investigating biology.</title>
        <authorList>
            <consortium name="The C. elegans sequencing consortium"/>
            <person name="Sulson J.E."/>
            <person name="Waterston R."/>
        </authorList>
    </citation>
    <scope>NUCLEOTIDE SEQUENCE [LARGE SCALE GENOMIC DNA]</scope>
    <source>
        <strain evidence="2 3">Bristol N2</strain>
    </source>
</reference>
<dbReference type="ExpressionAtlas" id="E7EM35">
    <property type="expression patterns" value="baseline and differential"/>
</dbReference>
<keyword evidence="1" id="KW-1133">Transmembrane helix</keyword>
<dbReference type="CTD" id="3564871"/>
<dbReference type="OrthoDB" id="10404907at2759"/>
<evidence type="ECO:0000313" key="4">
    <source>
        <dbReference type="WormBase" id="C51E3.10c"/>
    </source>
</evidence>
<evidence type="ECO:0000313" key="3">
    <source>
        <dbReference type="Proteomes" id="UP000001940"/>
    </source>
</evidence>
<keyword evidence="1" id="KW-0472">Membrane</keyword>
<dbReference type="AlphaFoldDB" id="E7EM35"/>
<dbReference type="Proteomes" id="UP000001940">
    <property type="component" value="Chromosome V"/>
</dbReference>
<feature type="transmembrane region" description="Helical" evidence="1">
    <location>
        <begin position="6"/>
        <end position="26"/>
    </location>
</feature>